<proteinExistence type="inferred from homology"/>
<organism evidence="23 24">
    <name type="scientific">Canariomyces notabilis</name>
    <dbReference type="NCBI Taxonomy" id="2074819"/>
    <lineage>
        <taxon>Eukaryota</taxon>
        <taxon>Fungi</taxon>
        <taxon>Dikarya</taxon>
        <taxon>Ascomycota</taxon>
        <taxon>Pezizomycotina</taxon>
        <taxon>Sordariomycetes</taxon>
        <taxon>Sordariomycetidae</taxon>
        <taxon>Sordariales</taxon>
        <taxon>Chaetomiaceae</taxon>
        <taxon>Canariomyces</taxon>
    </lineage>
</organism>
<dbReference type="Pfam" id="PF13193">
    <property type="entry name" value="AMP-binding_C"/>
    <property type="match status" value="1"/>
</dbReference>
<evidence type="ECO:0000256" key="3">
    <source>
        <dbReference type="ARBA" id="ARBA00004651"/>
    </source>
</evidence>
<dbReference type="PROSITE" id="PS00455">
    <property type="entry name" value="AMP_BINDING"/>
    <property type="match status" value="1"/>
</dbReference>
<feature type="transmembrane region" description="Helical" evidence="20">
    <location>
        <begin position="121"/>
        <end position="139"/>
    </location>
</feature>
<comment type="function">
    <text evidence="17">Acyl-CoA synthetase required for both the import of long chain fatty acids (LCFAs) (C14-C18) and the activation very long chain fatty acids (VLCFAs) (C20-C26) by esterification of the fatty acids into metabolically active CoA-thioesters for subsequent degradation or incorporation into phospholipids. The transport and fatty acyl-CoA synthetase activities are genetically separable and are thus independent activities. Esterifies VLCFAs in the peroxisome matrix. The VLCFAs are actively transported into peroxisomes by a PXA1-PXA2 heterodimeric transporter in the peroxisomal membrane.</text>
</comment>
<evidence type="ECO:0000256" key="17">
    <source>
        <dbReference type="ARBA" id="ARBA00060276"/>
    </source>
</evidence>
<reference evidence="23" key="1">
    <citation type="journal article" date="2023" name="Mol. Phylogenet. Evol.">
        <title>Genome-scale phylogeny and comparative genomics of the fungal order Sordariales.</title>
        <authorList>
            <person name="Hensen N."/>
            <person name="Bonometti L."/>
            <person name="Westerberg I."/>
            <person name="Brannstrom I.O."/>
            <person name="Guillou S."/>
            <person name="Cros-Aarteil S."/>
            <person name="Calhoun S."/>
            <person name="Haridas S."/>
            <person name="Kuo A."/>
            <person name="Mondo S."/>
            <person name="Pangilinan J."/>
            <person name="Riley R."/>
            <person name="LaButti K."/>
            <person name="Andreopoulos B."/>
            <person name="Lipzen A."/>
            <person name="Chen C."/>
            <person name="Yan M."/>
            <person name="Daum C."/>
            <person name="Ng V."/>
            <person name="Clum A."/>
            <person name="Steindorff A."/>
            <person name="Ohm R.A."/>
            <person name="Martin F."/>
            <person name="Silar P."/>
            <person name="Natvig D.O."/>
            <person name="Lalanne C."/>
            <person name="Gautier V."/>
            <person name="Ament-Velasquez S.L."/>
            <person name="Kruys A."/>
            <person name="Hutchinson M.I."/>
            <person name="Powell A.J."/>
            <person name="Barry K."/>
            <person name="Miller A.N."/>
            <person name="Grigoriev I.V."/>
            <person name="Debuchy R."/>
            <person name="Gladieux P."/>
            <person name="Hiltunen Thoren M."/>
            <person name="Johannesson H."/>
        </authorList>
    </citation>
    <scope>NUCLEOTIDE SEQUENCE</scope>
    <source>
        <strain evidence="23">CBS 508.74</strain>
    </source>
</reference>
<evidence type="ECO:0000256" key="20">
    <source>
        <dbReference type="SAM" id="Phobius"/>
    </source>
</evidence>
<dbReference type="GO" id="GO:0005778">
    <property type="term" value="C:peroxisomal membrane"/>
    <property type="evidence" value="ECO:0007669"/>
    <property type="project" value="UniProtKB-SubCell"/>
</dbReference>
<keyword evidence="12 20" id="KW-1133">Transmembrane helix</keyword>
<dbReference type="Gene3D" id="3.30.300.30">
    <property type="match status" value="1"/>
</dbReference>
<keyword evidence="5" id="KW-0813">Transport</keyword>
<dbReference type="GO" id="GO:0009898">
    <property type="term" value="C:cytoplasmic side of plasma membrane"/>
    <property type="evidence" value="ECO:0007669"/>
    <property type="project" value="TreeGrafter"/>
</dbReference>
<dbReference type="FunFam" id="3.40.50.12780:FF:000019">
    <property type="entry name" value="Long-chain fatty acid transporter"/>
    <property type="match status" value="1"/>
</dbReference>
<evidence type="ECO:0000256" key="6">
    <source>
        <dbReference type="ARBA" id="ARBA00022475"/>
    </source>
</evidence>
<evidence type="ECO:0000313" key="24">
    <source>
        <dbReference type="Proteomes" id="UP001302812"/>
    </source>
</evidence>
<keyword evidence="24" id="KW-1185">Reference proteome</keyword>
<dbReference type="GO" id="GO:0005324">
    <property type="term" value="F:long-chain fatty acid transmembrane transporter activity"/>
    <property type="evidence" value="ECO:0007669"/>
    <property type="project" value="TreeGrafter"/>
</dbReference>
<dbReference type="Gene3D" id="3.40.50.12780">
    <property type="entry name" value="N-terminal domain of ligase-like"/>
    <property type="match status" value="1"/>
</dbReference>
<evidence type="ECO:0000256" key="1">
    <source>
        <dbReference type="ARBA" id="ARBA00004502"/>
    </source>
</evidence>
<dbReference type="Proteomes" id="UP001302812">
    <property type="component" value="Unassembled WGS sequence"/>
</dbReference>
<comment type="catalytic activity">
    <reaction evidence="16">
        <text>a very long-chain fatty acid + ATP + CoA = a very long-chain fatty acyl-CoA + AMP + diphosphate</text>
        <dbReference type="Rhea" id="RHEA:54536"/>
        <dbReference type="ChEBI" id="CHEBI:30616"/>
        <dbReference type="ChEBI" id="CHEBI:33019"/>
        <dbReference type="ChEBI" id="CHEBI:57287"/>
        <dbReference type="ChEBI" id="CHEBI:58950"/>
        <dbReference type="ChEBI" id="CHEBI:138261"/>
        <dbReference type="ChEBI" id="CHEBI:456215"/>
    </reaction>
</comment>
<dbReference type="GO" id="GO:0044539">
    <property type="term" value="P:long-chain fatty acid import into cell"/>
    <property type="evidence" value="ECO:0007669"/>
    <property type="project" value="TreeGrafter"/>
</dbReference>
<dbReference type="GO" id="GO:0005524">
    <property type="term" value="F:ATP binding"/>
    <property type="evidence" value="ECO:0007669"/>
    <property type="project" value="UniProtKB-KW"/>
</dbReference>
<dbReference type="InterPro" id="IPR042099">
    <property type="entry name" value="ANL_N_sf"/>
</dbReference>
<evidence type="ECO:0000256" key="13">
    <source>
        <dbReference type="ARBA" id="ARBA00023055"/>
    </source>
</evidence>
<feature type="domain" description="AMP-dependent synthetase/ligase" evidence="21">
    <location>
        <begin position="71"/>
        <end position="451"/>
    </location>
</feature>
<keyword evidence="15" id="KW-0576">Peroxisome</keyword>
<comment type="similarity">
    <text evidence="4">Belongs to the ATP-dependent AMP-binding enzyme family.</text>
</comment>
<dbReference type="Pfam" id="PF00501">
    <property type="entry name" value="AMP-binding"/>
    <property type="match status" value="1"/>
</dbReference>
<keyword evidence="14 20" id="KW-0472">Membrane</keyword>
<reference evidence="23" key="2">
    <citation type="submission" date="2023-05" db="EMBL/GenBank/DDBJ databases">
        <authorList>
            <consortium name="Lawrence Berkeley National Laboratory"/>
            <person name="Steindorff A."/>
            <person name="Hensen N."/>
            <person name="Bonometti L."/>
            <person name="Westerberg I."/>
            <person name="Brannstrom I.O."/>
            <person name="Guillou S."/>
            <person name="Cros-Aarteil S."/>
            <person name="Calhoun S."/>
            <person name="Haridas S."/>
            <person name="Kuo A."/>
            <person name="Mondo S."/>
            <person name="Pangilinan J."/>
            <person name="Riley R."/>
            <person name="Labutti K."/>
            <person name="Andreopoulos B."/>
            <person name="Lipzen A."/>
            <person name="Chen C."/>
            <person name="Yanf M."/>
            <person name="Daum C."/>
            <person name="Ng V."/>
            <person name="Clum A."/>
            <person name="Ohm R."/>
            <person name="Martin F."/>
            <person name="Silar P."/>
            <person name="Natvig D."/>
            <person name="Lalanne C."/>
            <person name="Gautier V."/>
            <person name="Ament-Velasquez S.L."/>
            <person name="Kruys A."/>
            <person name="Hutchinson M.I."/>
            <person name="Powell A.J."/>
            <person name="Barry K."/>
            <person name="Miller A.N."/>
            <person name="Grigoriev I.V."/>
            <person name="Debuchy R."/>
            <person name="Gladieux P."/>
            <person name="Thoren M.H."/>
            <person name="Johannesson H."/>
        </authorList>
    </citation>
    <scope>NUCLEOTIDE SEQUENCE</scope>
    <source>
        <strain evidence="23">CBS 508.74</strain>
    </source>
</reference>
<evidence type="ECO:0000256" key="5">
    <source>
        <dbReference type="ARBA" id="ARBA00022448"/>
    </source>
</evidence>
<evidence type="ECO:0000256" key="11">
    <source>
        <dbReference type="ARBA" id="ARBA00022840"/>
    </source>
</evidence>
<dbReference type="EMBL" id="MU853364">
    <property type="protein sequence ID" value="KAK4108319.1"/>
    <property type="molecule type" value="Genomic_DNA"/>
</dbReference>
<protein>
    <recommendedName>
        <fullName evidence="18">Very long-chain fatty acid transport protein</fullName>
    </recommendedName>
    <alternativeName>
        <fullName evidence="19">Very-long-chain acyl-CoA synthetase</fullName>
    </alternativeName>
</protein>
<dbReference type="InterPro" id="IPR025110">
    <property type="entry name" value="AMP-bd_C"/>
</dbReference>
<comment type="caution">
    <text evidence="23">The sequence shown here is derived from an EMBL/GenBank/DDBJ whole genome shotgun (WGS) entry which is preliminary data.</text>
</comment>
<keyword evidence="11" id="KW-0067">ATP-binding</keyword>
<keyword evidence="8" id="KW-0551">Lipid droplet</keyword>
<evidence type="ECO:0000256" key="10">
    <source>
        <dbReference type="ARBA" id="ARBA00022741"/>
    </source>
</evidence>
<evidence type="ECO:0000256" key="12">
    <source>
        <dbReference type="ARBA" id="ARBA00022989"/>
    </source>
</evidence>
<dbReference type="GO" id="GO:0005811">
    <property type="term" value="C:lipid droplet"/>
    <property type="evidence" value="ECO:0007669"/>
    <property type="project" value="UniProtKB-SubCell"/>
</dbReference>
<keyword evidence="7" id="KW-0436">Ligase</keyword>
<accession>A0AAN6QGF9</accession>
<dbReference type="InterPro" id="IPR045851">
    <property type="entry name" value="AMP-bd_C_sf"/>
</dbReference>
<keyword evidence="6" id="KW-1003">Cell membrane</keyword>
<name>A0AAN6QGF9_9PEZI</name>
<evidence type="ECO:0000259" key="21">
    <source>
        <dbReference type="Pfam" id="PF00501"/>
    </source>
</evidence>
<feature type="transmembrane region" description="Helical" evidence="20">
    <location>
        <begin position="263"/>
        <end position="285"/>
    </location>
</feature>
<dbReference type="PANTHER" id="PTHR43107">
    <property type="entry name" value="LONG-CHAIN FATTY ACID TRANSPORT PROTEIN"/>
    <property type="match status" value="1"/>
</dbReference>
<dbReference type="SUPFAM" id="SSF56801">
    <property type="entry name" value="Acetyl-CoA synthetase-like"/>
    <property type="match status" value="1"/>
</dbReference>
<evidence type="ECO:0000256" key="9">
    <source>
        <dbReference type="ARBA" id="ARBA00022692"/>
    </source>
</evidence>
<keyword evidence="9 20" id="KW-0812">Transmembrane</keyword>
<comment type="subcellular location">
    <subcellularLocation>
        <location evidence="3">Cell membrane</location>
        <topology evidence="3">Multi-pass membrane protein</topology>
    </subcellularLocation>
    <subcellularLocation>
        <location evidence="1">Lipid droplet</location>
    </subcellularLocation>
    <subcellularLocation>
        <location evidence="2">Peroxisome membrane</location>
        <topology evidence="2">Multi-pass membrane protein</topology>
    </subcellularLocation>
</comment>
<evidence type="ECO:0000256" key="7">
    <source>
        <dbReference type="ARBA" id="ARBA00022598"/>
    </source>
</evidence>
<dbReference type="GO" id="GO:0004467">
    <property type="term" value="F:long-chain fatty acid-CoA ligase activity"/>
    <property type="evidence" value="ECO:0007669"/>
    <property type="project" value="TreeGrafter"/>
</dbReference>
<dbReference type="GeneID" id="89933775"/>
<gene>
    <name evidence="23" type="ORF">N656DRAFT_436508</name>
</gene>
<feature type="domain" description="AMP-binding enzyme C-terminal" evidence="22">
    <location>
        <begin position="509"/>
        <end position="595"/>
    </location>
</feature>
<dbReference type="InterPro" id="IPR000873">
    <property type="entry name" value="AMP-dep_synth/lig_dom"/>
</dbReference>
<dbReference type="RefSeq" id="XP_064665889.1">
    <property type="nucleotide sequence ID" value="XM_064809651.1"/>
</dbReference>
<evidence type="ECO:0000256" key="4">
    <source>
        <dbReference type="ARBA" id="ARBA00006432"/>
    </source>
</evidence>
<keyword evidence="10" id="KW-0547">Nucleotide-binding</keyword>
<evidence type="ECO:0000256" key="18">
    <source>
        <dbReference type="ARBA" id="ARBA00068795"/>
    </source>
</evidence>
<sequence length="644" mass="72123">MAALPPQLPSASTIPALAAAAAYINARTFLFYDLGMLRSILPTLLNVAWWRNRGRLNYFYRLEDLATSKSSENRLFLRFEDKTYTYAQAYDTVLRYAAWLQDRRNVRSGELVALDFQNTDTFIFLLLALWSLGAVPALINNNLSGKPLTHCVRKATTRLVLIDPVVAGNIGEDVRSELSQIHFEVVTPELERQMLSMEPARPPDELRNDIDGNSMAVLIYTSGTTGLPKAAIVPWAKLAVVGSFTARWIGTGKNDVFYTAMPLYHSTALLLGFVHTLSVGATFAISRKFSTSLFWDEVRRHKATIIQYVGETCRYLLSAPVRTDPVTGENLDRKHHVRVAFGNGLRPDVWNRFKERFGIETIAEFYGATEGTMAMWNLSRNDYSMGAIGRSGALYNLILGRTIAIVEVDHETGLPYRDPITGFCVRVRPDEPGELLFKLPPKDVGSRFQGYYGDQESSSKKVMRSVFGKDDAWFRTGDVVRWDRENRVYFMDRIGDTFRWKSENVSTAEVAQVVGLHPAVLESNVYGVQLPHHEGRAGCAAVVFKPSAVVGEPNGLPSSETLKSLAQHVRQGLPKYALPLFIRVVRNGAIQTTGTNKQQKNRLREEGVDPAKIGSDTIFWLRGDSYVRFGPKEWKKLQAGGVKL</sequence>
<evidence type="ECO:0000259" key="22">
    <source>
        <dbReference type="Pfam" id="PF13193"/>
    </source>
</evidence>
<keyword evidence="13" id="KW-0445">Lipid transport</keyword>
<evidence type="ECO:0000313" key="23">
    <source>
        <dbReference type="EMBL" id="KAK4108319.1"/>
    </source>
</evidence>
<evidence type="ECO:0000256" key="15">
    <source>
        <dbReference type="ARBA" id="ARBA00023140"/>
    </source>
</evidence>
<dbReference type="AlphaFoldDB" id="A0AAN6QGF9"/>
<dbReference type="PANTHER" id="PTHR43107:SF15">
    <property type="entry name" value="FATTY ACID TRANSPORT PROTEIN 3, ISOFORM A"/>
    <property type="match status" value="1"/>
</dbReference>
<dbReference type="InterPro" id="IPR020845">
    <property type="entry name" value="AMP-binding_CS"/>
</dbReference>
<evidence type="ECO:0000256" key="2">
    <source>
        <dbReference type="ARBA" id="ARBA00004585"/>
    </source>
</evidence>
<evidence type="ECO:0000256" key="16">
    <source>
        <dbReference type="ARBA" id="ARBA00051585"/>
    </source>
</evidence>
<evidence type="ECO:0000256" key="8">
    <source>
        <dbReference type="ARBA" id="ARBA00022677"/>
    </source>
</evidence>
<evidence type="ECO:0000256" key="14">
    <source>
        <dbReference type="ARBA" id="ARBA00023136"/>
    </source>
</evidence>
<dbReference type="FunFam" id="3.30.300.30:FF:000002">
    <property type="entry name" value="Long-chain fatty acid transport protein 1"/>
    <property type="match status" value="1"/>
</dbReference>
<evidence type="ECO:0000256" key="19">
    <source>
        <dbReference type="ARBA" id="ARBA00078285"/>
    </source>
</evidence>